<sequence>MAELTDLTNGALKLGGVANRKLRFLIHRCQRTLVAIPGNGVPILRGMLPLAVRSQGVLDALLTLSDRLRHSDATRALLDTPNQTLLDNYQDSLSTLQESLLSIQSGLRDAEEAIAMSVVLLIFGFPGNRIWSVHLNGLIALIQDPGIPALSSPSLSLHASKLAAHADISAFSLGRAERSQHLWLNWRIHPLEHGPDSREASPQFSEHEVSTAYPESLITIIALVSAVVEDSHSQPPRDGPIDRYIQNLADHQRAIQHFTAPIETLASPYASSVNDSAADDVHTSEDLITQWEPPPHPEGLAVNTSLALATAWSIMRKATFIYLWRRGLDADIRASLGTDHKHRTERFLREALSQMELVMQAAEQHDIMVANALLWPLTVLGSECAWYPDFQPLMLDYFRRLNNHFPIHHSQIVLGLLQKLWRLAEEHTADHDAVPFGCLCLQYLAIHDDACIPLL</sequence>
<evidence type="ECO:0000313" key="3">
    <source>
        <dbReference type="EMBL" id="KAL2855750.1"/>
    </source>
</evidence>
<dbReference type="EMBL" id="JBFXLR010000009">
    <property type="protein sequence ID" value="KAL2855750.1"/>
    <property type="molecule type" value="Genomic_DNA"/>
</dbReference>
<keyword evidence="2" id="KW-0539">Nucleus</keyword>
<keyword evidence="4" id="KW-1185">Reference proteome</keyword>
<comment type="caution">
    <text evidence="3">The sequence shown here is derived from an EMBL/GenBank/DDBJ whole genome shotgun (WGS) entry which is preliminary data.</text>
</comment>
<dbReference type="RefSeq" id="XP_070902157.1">
    <property type="nucleotide sequence ID" value="XM_071044880.1"/>
</dbReference>
<evidence type="ECO:0000313" key="4">
    <source>
        <dbReference type="Proteomes" id="UP001610444"/>
    </source>
</evidence>
<evidence type="ECO:0000256" key="2">
    <source>
        <dbReference type="ARBA" id="ARBA00023242"/>
    </source>
</evidence>
<evidence type="ECO:0000256" key="1">
    <source>
        <dbReference type="ARBA" id="ARBA00004123"/>
    </source>
</evidence>
<dbReference type="InterPro" id="IPR021858">
    <property type="entry name" value="Fun_TF"/>
</dbReference>
<reference evidence="3 4" key="1">
    <citation type="submission" date="2024-07" db="EMBL/GenBank/DDBJ databases">
        <title>Section-level genome sequencing and comparative genomics of Aspergillus sections Usti and Cavernicolus.</title>
        <authorList>
            <consortium name="Lawrence Berkeley National Laboratory"/>
            <person name="Nybo J.L."/>
            <person name="Vesth T.C."/>
            <person name="Theobald S."/>
            <person name="Frisvad J.C."/>
            <person name="Larsen T.O."/>
            <person name="Kjaerboelling I."/>
            <person name="Rothschild-Mancinelli K."/>
            <person name="Lyhne E.K."/>
            <person name="Kogle M.E."/>
            <person name="Barry K."/>
            <person name="Clum A."/>
            <person name="Na H."/>
            <person name="Ledsgaard L."/>
            <person name="Lin J."/>
            <person name="Lipzen A."/>
            <person name="Kuo A."/>
            <person name="Riley R."/>
            <person name="Mondo S."/>
            <person name="LaButti K."/>
            <person name="Haridas S."/>
            <person name="Pangalinan J."/>
            <person name="Salamov A.A."/>
            <person name="Simmons B.A."/>
            <person name="Magnuson J.K."/>
            <person name="Chen J."/>
            <person name="Drula E."/>
            <person name="Henrissat B."/>
            <person name="Wiebenga A."/>
            <person name="Lubbers R.J."/>
            <person name="Gomes A.C."/>
            <person name="Macurrencykelacurrency M.R."/>
            <person name="Stajich J."/>
            <person name="Grigoriev I.V."/>
            <person name="Mortensen U.H."/>
            <person name="De vries R.P."/>
            <person name="Baker S.E."/>
            <person name="Andersen M.R."/>
        </authorList>
    </citation>
    <scope>NUCLEOTIDE SEQUENCE [LARGE SCALE GENOMIC DNA]</scope>
    <source>
        <strain evidence="3 4">CBS 756.74</strain>
    </source>
</reference>
<comment type="subcellular location">
    <subcellularLocation>
        <location evidence="1">Nucleus</location>
    </subcellularLocation>
</comment>
<accession>A0ABR4KU00</accession>
<dbReference type="GeneID" id="98160044"/>
<dbReference type="PANTHER" id="PTHR37534">
    <property type="entry name" value="TRANSCRIPTIONAL ACTIVATOR PROTEIN UGA3"/>
    <property type="match status" value="1"/>
</dbReference>
<dbReference type="PANTHER" id="PTHR37534:SF46">
    <property type="entry name" value="ZN(II)2CYS6 TRANSCRIPTION FACTOR (EUROFUNG)"/>
    <property type="match status" value="1"/>
</dbReference>
<dbReference type="Proteomes" id="UP001610444">
    <property type="component" value="Unassembled WGS sequence"/>
</dbReference>
<protein>
    <submittedName>
        <fullName evidence="3">Fungal-specific transcription factor domain-containing protein</fullName>
    </submittedName>
</protein>
<organism evidence="3 4">
    <name type="scientific">Aspergillus pseudodeflectus</name>
    <dbReference type="NCBI Taxonomy" id="176178"/>
    <lineage>
        <taxon>Eukaryota</taxon>
        <taxon>Fungi</taxon>
        <taxon>Dikarya</taxon>
        <taxon>Ascomycota</taxon>
        <taxon>Pezizomycotina</taxon>
        <taxon>Eurotiomycetes</taxon>
        <taxon>Eurotiomycetidae</taxon>
        <taxon>Eurotiales</taxon>
        <taxon>Aspergillaceae</taxon>
        <taxon>Aspergillus</taxon>
        <taxon>Aspergillus subgen. Nidulantes</taxon>
    </lineage>
</organism>
<gene>
    <name evidence="3" type="ORF">BJX68DRAFT_264099</name>
</gene>
<proteinExistence type="predicted"/>
<name>A0ABR4KU00_9EURO</name>
<dbReference type="Pfam" id="PF11951">
    <property type="entry name" value="Fungal_trans_2"/>
    <property type="match status" value="1"/>
</dbReference>